<keyword evidence="3" id="KW-1185">Reference proteome</keyword>
<feature type="transmembrane region" description="Helical" evidence="1">
    <location>
        <begin position="277"/>
        <end position="299"/>
    </location>
</feature>
<feature type="transmembrane region" description="Helical" evidence="1">
    <location>
        <begin position="131"/>
        <end position="164"/>
    </location>
</feature>
<feature type="transmembrane region" description="Helical" evidence="1">
    <location>
        <begin position="12"/>
        <end position="32"/>
    </location>
</feature>
<protein>
    <submittedName>
        <fullName evidence="2">DUF6044 family protein</fullName>
    </submittedName>
</protein>
<feature type="transmembrane region" description="Helical" evidence="1">
    <location>
        <begin position="353"/>
        <end position="373"/>
    </location>
</feature>
<gene>
    <name evidence="2" type="ORF">ACFFMS_20445</name>
</gene>
<comment type="caution">
    <text evidence="2">The sequence shown here is derived from an EMBL/GenBank/DDBJ whole genome shotgun (WGS) entry which is preliminary data.</text>
</comment>
<evidence type="ECO:0000313" key="3">
    <source>
        <dbReference type="Proteomes" id="UP001589609"/>
    </source>
</evidence>
<feature type="transmembrane region" description="Helical" evidence="1">
    <location>
        <begin position="311"/>
        <end position="333"/>
    </location>
</feature>
<dbReference type="Proteomes" id="UP001589609">
    <property type="component" value="Unassembled WGS sequence"/>
</dbReference>
<keyword evidence="1" id="KW-0472">Membrane</keyword>
<feature type="transmembrane region" description="Helical" evidence="1">
    <location>
        <begin position="217"/>
        <end position="240"/>
    </location>
</feature>
<feature type="transmembrane region" description="Helical" evidence="1">
    <location>
        <begin position="98"/>
        <end position="119"/>
    </location>
</feature>
<feature type="transmembrane region" description="Helical" evidence="1">
    <location>
        <begin position="184"/>
        <end position="205"/>
    </location>
</feature>
<dbReference type="RefSeq" id="WP_379950949.1">
    <property type="nucleotide sequence ID" value="NZ_JBHMAF010000166.1"/>
</dbReference>
<dbReference type="InterPro" id="IPR046107">
    <property type="entry name" value="DUF6044"/>
</dbReference>
<dbReference type="Pfam" id="PF19510">
    <property type="entry name" value="DUF6044"/>
    <property type="match status" value="1"/>
</dbReference>
<organism evidence="2 3">
    <name type="scientific">Ectobacillus funiculus</name>
    <dbReference type="NCBI Taxonomy" id="137993"/>
    <lineage>
        <taxon>Bacteria</taxon>
        <taxon>Bacillati</taxon>
        <taxon>Bacillota</taxon>
        <taxon>Bacilli</taxon>
        <taxon>Bacillales</taxon>
        <taxon>Bacillaceae</taxon>
        <taxon>Ectobacillus</taxon>
    </lineage>
</organism>
<proteinExistence type="predicted"/>
<evidence type="ECO:0000313" key="2">
    <source>
        <dbReference type="EMBL" id="MFB9760662.1"/>
    </source>
</evidence>
<keyword evidence="1" id="KW-1133">Transmembrane helix</keyword>
<accession>A0ABV5WJ58</accession>
<reference evidence="2 3" key="1">
    <citation type="submission" date="2024-09" db="EMBL/GenBank/DDBJ databases">
        <authorList>
            <person name="Sun Q."/>
            <person name="Mori K."/>
        </authorList>
    </citation>
    <scope>NUCLEOTIDE SEQUENCE [LARGE SCALE GENOMIC DNA]</scope>
    <source>
        <strain evidence="2 3">JCM 11201</strain>
    </source>
</reference>
<sequence length="564" mass="65629">MVRLKAIQDKEHIAIIVAFFFILLYVSPLFILGEDAHIRVHDNMDSNIAWYKVLIDSGQLFGSVNATIPQIINGLPRNAFDSQFSGIVWLHALFPTMIAYAISQAITRIVAFIGMYMLLKTYVVKERDMYLIRVGVSAAFALTPFWPSGMLSTLGHPLALWAFLNIRKKSDTWREWTVLALLPFYSSFVLGFFFFLAAMGVLWLYDVITIQKRNWKFFGSITFMTAIFLGTGYRLVYSLIAGGEPMSRNEFLESTLNVWQTMRLAFKNYAYGHTHVMTLHTVVILPVSFVVLVIIAIKNSWGKGQGQEKRFVFLSILNVMLSIWYACWFYKGWQPIKDKISFLNTFNFSRFHFLRPLVIYVSFAIALSILWRLGTRWKKVVAVCLVLQLCILGYFNEEIHYSDEPSFRQFYSEHLFQEIKNYIGKPQQSYRVASIGLHPAIAQYNGFYTVDTYTNFYPLSYKYQFRAIIAKELDKSPVLKDYYDHWGNRVYVFVAELGKHYEFRKNSKKKIYHLDINTKAFEELGGQYIFSSVPIVNAQANHLKFLKDFTDSQSVWKIYLYQAE</sequence>
<name>A0ABV5WJ58_9BACI</name>
<keyword evidence="1" id="KW-0812">Transmembrane</keyword>
<dbReference type="EMBL" id="JBHMAF010000166">
    <property type="protein sequence ID" value="MFB9760662.1"/>
    <property type="molecule type" value="Genomic_DNA"/>
</dbReference>
<evidence type="ECO:0000256" key="1">
    <source>
        <dbReference type="SAM" id="Phobius"/>
    </source>
</evidence>